<dbReference type="SUPFAM" id="SSF55347">
    <property type="entry name" value="Glyceraldehyde-3-phosphate dehydrogenase-like, C-terminal domain"/>
    <property type="match status" value="1"/>
</dbReference>
<evidence type="ECO:0000256" key="4">
    <source>
        <dbReference type="ARBA" id="ARBA00038984"/>
    </source>
</evidence>
<dbReference type="Pfam" id="PF01408">
    <property type="entry name" value="GFO_IDH_MocA"/>
    <property type="match status" value="1"/>
</dbReference>
<dbReference type="SUPFAM" id="SSF51735">
    <property type="entry name" value="NAD(P)-binding Rossmann-fold domains"/>
    <property type="match status" value="1"/>
</dbReference>
<dbReference type="InterPro" id="IPR055170">
    <property type="entry name" value="GFO_IDH_MocA-like_dom"/>
</dbReference>
<dbReference type="InterPro" id="IPR000683">
    <property type="entry name" value="Gfo/Idh/MocA-like_OxRdtase_N"/>
</dbReference>
<dbReference type="FunCoup" id="A0A482WR30">
    <property type="interactions" value="245"/>
</dbReference>
<dbReference type="PANTHER" id="PTHR22604:SF105">
    <property type="entry name" value="TRANS-1,2-DIHYDROBENZENE-1,2-DIOL DEHYDROGENASE"/>
    <property type="match status" value="1"/>
</dbReference>
<keyword evidence="14" id="KW-1185">Reference proteome</keyword>
<keyword evidence="2" id="KW-0560">Oxidoreductase</keyword>
<proteinExistence type="inferred from homology"/>
<dbReference type="PANTHER" id="PTHR22604">
    <property type="entry name" value="OXIDOREDUCTASES"/>
    <property type="match status" value="1"/>
</dbReference>
<dbReference type="InterPro" id="IPR036291">
    <property type="entry name" value="NAD(P)-bd_dom_sf"/>
</dbReference>
<dbReference type="EC" id="1.1.1.179" evidence="4"/>
<organism evidence="13 14">
    <name type="scientific">Laodelphax striatellus</name>
    <name type="common">Small brown planthopper</name>
    <name type="synonym">Delphax striatella</name>
    <dbReference type="NCBI Taxonomy" id="195883"/>
    <lineage>
        <taxon>Eukaryota</taxon>
        <taxon>Metazoa</taxon>
        <taxon>Ecdysozoa</taxon>
        <taxon>Arthropoda</taxon>
        <taxon>Hexapoda</taxon>
        <taxon>Insecta</taxon>
        <taxon>Pterygota</taxon>
        <taxon>Neoptera</taxon>
        <taxon>Paraneoptera</taxon>
        <taxon>Hemiptera</taxon>
        <taxon>Auchenorrhyncha</taxon>
        <taxon>Fulgoroidea</taxon>
        <taxon>Delphacidae</taxon>
        <taxon>Criomorphinae</taxon>
        <taxon>Laodelphax</taxon>
    </lineage>
</organism>
<evidence type="ECO:0000256" key="8">
    <source>
        <dbReference type="ARBA" id="ARBA00043025"/>
    </source>
</evidence>
<dbReference type="Gene3D" id="3.30.360.10">
    <property type="entry name" value="Dihydrodipicolinate Reductase, domain 2"/>
    <property type="match status" value="1"/>
</dbReference>
<evidence type="ECO:0000256" key="9">
    <source>
        <dbReference type="ARBA" id="ARBA00047423"/>
    </source>
</evidence>
<evidence type="ECO:0000259" key="11">
    <source>
        <dbReference type="Pfam" id="PF01408"/>
    </source>
</evidence>
<evidence type="ECO:0000259" key="12">
    <source>
        <dbReference type="Pfam" id="PF22725"/>
    </source>
</evidence>
<evidence type="ECO:0000256" key="6">
    <source>
        <dbReference type="ARBA" id="ARBA00042926"/>
    </source>
</evidence>
<evidence type="ECO:0000313" key="13">
    <source>
        <dbReference type="EMBL" id="RZF36055.1"/>
    </source>
</evidence>
<sequence>MDSYQIISKQKQFKWGIAGLGKISNDFASAFKNLRNDKNVIWSIAGKDEERVKCFASKFKVKNVYTTYEELAKDPDVDVVYVANLNPQHFSTCKLMLENGKSVLCEKPMCMNIEDTRTLFMIAKQNNLFLMEAMWSRLFPVYKELQTALNSKVIGDIYQLTANFGVVIDAPRVRQKEMGGSVVMDIGVYTSQLAMLVFAGLQPLQLTALGHLNSSGVDQSYSCLIKYDAGQTATLIHHSRVKFDNSAFVYGTKGFIKIHEPFWAPTKITINDQTLEFPLPENDSTYNFINSAGLHYEVDEVQRCLKEGLKESPSFSQLDSLALAKMNEDLRNLLGVSISENDQ</sequence>
<dbReference type="GO" id="GO:0047115">
    <property type="term" value="F:trans-1,2-dihydrobenzene-1,2-diol dehydrogenase activity"/>
    <property type="evidence" value="ECO:0007669"/>
    <property type="project" value="UniProtKB-EC"/>
</dbReference>
<evidence type="ECO:0000256" key="5">
    <source>
        <dbReference type="ARBA" id="ARBA00040603"/>
    </source>
</evidence>
<dbReference type="EMBL" id="QKKF02027168">
    <property type="protein sequence ID" value="RZF36055.1"/>
    <property type="molecule type" value="Genomic_DNA"/>
</dbReference>
<comment type="caution">
    <text evidence="13">The sequence shown here is derived from an EMBL/GenBank/DDBJ whole genome shotgun (WGS) entry which is preliminary data.</text>
</comment>
<protein>
    <recommendedName>
        <fullName evidence="5">Trans-1,2-dihydrobenzene-1,2-diol dehydrogenase</fullName>
        <ecNumber evidence="4">1.1.1.179</ecNumber>
        <ecNumber evidence="3">1.3.1.20</ecNumber>
    </recommendedName>
    <alternativeName>
        <fullName evidence="8">D-xylose 1-dehydrogenase</fullName>
    </alternativeName>
    <alternativeName>
        <fullName evidence="7">D-xylose-NADP dehydrogenase</fullName>
    </alternativeName>
    <alternativeName>
        <fullName evidence="6">Dimeric dihydrodiol dehydrogenase</fullName>
    </alternativeName>
</protein>
<evidence type="ECO:0000256" key="1">
    <source>
        <dbReference type="ARBA" id="ARBA00010928"/>
    </source>
</evidence>
<dbReference type="STRING" id="195883.A0A482WR30"/>
<feature type="domain" description="Gfo/Idh/MocA-like oxidoreductase N-terminal" evidence="11">
    <location>
        <begin position="13"/>
        <end position="131"/>
    </location>
</feature>
<reference evidence="13 14" key="1">
    <citation type="journal article" date="2017" name="Gigascience">
        <title>Genome sequence of the small brown planthopper, Laodelphax striatellus.</title>
        <authorList>
            <person name="Zhu J."/>
            <person name="Jiang F."/>
            <person name="Wang X."/>
            <person name="Yang P."/>
            <person name="Bao Y."/>
            <person name="Zhao W."/>
            <person name="Wang W."/>
            <person name="Lu H."/>
            <person name="Wang Q."/>
            <person name="Cui N."/>
            <person name="Li J."/>
            <person name="Chen X."/>
            <person name="Luo L."/>
            <person name="Yu J."/>
            <person name="Kang L."/>
            <person name="Cui F."/>
        </authorList>
    </citation>
    <scope>NUCLEOTIDE SEQUENCE [LARGE SCALE GENOMIC DNA]</scope>
    <source>
        <strain evidence="13">Lst14</strain>
    </source>
</reference>
<evidence type="ECO:0000256" key="7">
    <source>
        <dbReference type="ARBA" id="ARBA00042988"/>
    </source>
</evidence>
<dbReference type="GO" id="GO:0000166">
    <property type="term" value="F:nucleotide binding"/>
    <property type="evidence" value="ECO:0007669"/>
    <property type="project" value="InterPro"/>
</dbReference>
<gene>
    <name evidence="13" type="ORF">LSTR_LSTR005871</name>
</gene>
<evidence type="ECO:0000256" key="10">
    <source>
        <dbReference type="ARBA" id="ARBA00049233"/>
    </source>
</evidence>
<dbReference type="EC" id="1.3.1.20" evidence="3"/>
<dbReference type="OrthoDB" id="2129491at2759"/>
<dbReference type="Proteomes" id="UP000291343">
    <property type="component" value="Unassembled WGS sequence"/>
</dbReference>
<comment type="catalytic activity">
    <reaction evidence="9">
        <text>(1R,2R)-1,2-dihydrobenzene-1,2-diol + NADP(+) = catechol + NADPH + H(+)</text>
        <dbReference type="Rhea" id="RHEA:16729"/>
        <dbReference type="ChEBI" id="CHEBI:10702"/>
        <dbReference type="ChEBI" id="CHEBI:15378"/>
        <dbReference type="ChEBI" id="CHEBI:18135"/>
        <dbReference type="ChEBI" id="CHEBI:57783"/>
        <dbReference type="ChEBI" id="CHEBI:58349"/>
        <dbReference type="EC" id="1.3.1.20"/>
    </reaction>
</comment>
<dbReference type="Gene3D" id="3.40.50.720">
    <property type="entry name" value="NAD(P)-binding Rossmann-like Domain"/>
    <property type="match status" value="1"/>
</dbReference>
<evidence type="ECO:0000256" key="3">
    <source>
        <dbReference type="ARBA" id="ARBA00038853"/>
    </source>
</evidence>
<dbReference type="SMR" id="A0A482WR30"/>
<dbReference type="InterPro" id="IPR050984">
    <property type="entry name" value="Gfo/Idh/MocA_domain"/>
</dbReference>
<name>A0A482WR30_LAOST</name>
<dbReference type="InParanoid" id="A0A482WR30"/>
<comment type="similarity">
    <text evidence="1">Belongs to the Gfo/Idh/MocA family.</text>
</comment>
<dbReference type="GO" id="GO:0047837">
    <property type="term" value="F:D-xylose 1-dehydrogenase (NADP+) activity"/>
    <property type="evidence" value="ECO:0007669"/>
    <property type="project" value="UniProtKB-EC"/>
</dbReference>
<evidence type="ECO:0000313" key="14">
    <source>
        <dbReference type="Proteomes" id="UP000291343"/>
    </source>
</evidence>
<feature type="domain" description="GFO/IDH/MocA-like oxidoreductase" evidence="12">
    <location>
        <begin position="142"/>
        <end position="256"/>
    </location>
</feature>
<accession>A0A482WR30</accession>
<comment type="catalytic activity">
    <reaction evidence="10">
        <text>D-xylose + NADP(+) = D-xylono-1,5-lactone + NADPH + H(+)</text>
        <dbReference type="Rhea" id="RHEA:22000"/>
        <dbReference type="ChEBI" id="CHEBI:15378"/>
        <dbReference type="ChEBI" id="CHEBI:15867"/>
        <dbReference type="ChEBI" id="CHEBI:53455"/>
        <dbReference type="ChEBI" id="CHEBI:57783"/>
        <dbReference type="ChEBI" id="CHEBI:58349"/>
        <dbReference type="EC" id="1.1.1.179"/>
    </reaction>
</comment>
<dbReference type="AlphaFoldDB" id="A0A482WR30"/>
<dbReference type="Pfam" id="PF22725">
    <property type="entry name" value="GFO_IDH_MocA_C3"/>
    <property type="match status" value="1"/>
</dbReference>
<evidence type="ECO:0000256" key="2">
    <source>
        <dbReference type="ARBA" id="ARBA00023002"/>
    </source>
</evidence>